<dbReference type="EMBL" id="JACHIV010000001">
    <property type="protein sequence ID" value="MBB5067126.1"/>
    <property type="molecule type" value="Genomic_DNA"/>
</dbReference>
<proteinExistence type="predicted"/>
<evidence type="ECO:0000313" key="3">
    <source>
        <dbReference type="Proteomes" id="UP000580474"/>
    </source>
</evidence>
<evidence type="ECO:0000256" key="1">
    <source>
        <dbReference type="SAM" id="MobiDB-lite"/>
    </source>
</evidence>
<comment type="caution">
    <text evidence="2">The sequence shown here is derived from an EMBL/GenBank/DDBJ whole genome shotgun (WGS) entry which is preliminary data.</text>
</comment>
<evidence type="ECO:0000313" key="2">
    <source>
        <dbReference type="EMBL" id="MBB5067126.1"/>
    </source>
</evidence>
<sequence length="83" mass="9255">MSSLTELVAALRDTEAKLDEARQQLTTGRRALSETQAALTRLDPDHPETVVPPELSRADDQLERTLTTLSHVVETLRAFAMRL</sequence>
<organism evidence="2 3">
    <name type="scientific">Saccharopolyspora gloriosae</name>
    <dbReference type="NCBI Taxonomy" id="455344"/>
    <lineage>
        <taxon>Bacteria</taxon>
        <taxon>Bacillati</taxon>
        <taxon>Actinomycetota</taxon>
        <taxon>Actinomycetes</taxon>
        <taxon>Pseudonocardiales</taxon>
        <taxon>Pseudonocardiaceae</taxon>
        <taxon>Saccharopolyspora</taxon>
    </lineage>
</organism>
<gene>
    <name evidence="2" type="ORF">BJ969_000214</name>
</gene>
<name>A0A840N547_9PSEU</name>
<reference evidence="2 3" key="1">
    <citation type="submission" date="2020-08" db="EMBL/GenBank/DDBJ databases">
        <title>Sequencing the genomes of 1000 actinobacteria strains.</title>
        <authorList>
            <person name="Klenk H.-P."/>
        </authorList>
    </citation>
    <scope>NUCLEOTIDE SEQUENCE [LARGE SCALE GENOMIC DNA]</scope>
    <source>
        <strain evidence="2 3">DSM 45582</strain>
    </source>
</reference>
<feature type="compositionally biased region" description="Polar residues" evidence="1">
    <location>
        <begin position="27"/>
        <end position="38"/>
    </location>
</feature>
<dbReference type="RefSeq" id="WP_184476440.1">
    <property type="nucleotide sequence ID" value="NZ_JACHIV010000001.1"/>
</dbReference>
<dbReference type="AlphaFoldDB" id="A0A840N547"/>
<dbReference type="Proteomes" id="UP000580474">
    <property type="component" value="Unassembled WGS sequence"/>
</dbReference>
<keyword evidence="3" id="KW-1185">Reference proteome</keyword>
<protein>
    <submittedName>
        <fullName evidence="2">Multidrug resistance efflux pump</fullName>
    </submittedName>
</protein>
<feature type="region of interest" description="Disordered" evidence="1">
    <location>
        <begin position="27"/>
        <end position="59"/>
    </location>
</feature>
<accession>A0A840N547</accession>